<proteinExistence type="predicted"/>
<evidence type="ECO:0000256" key="1">
    <source>
        <dbReference type="SAM" id="MobiDB-lite"/>
    </source>
</evidence>
<accession>A0A369JUZ9</accession>
<feature type="compositionally biased region" description="Basic and acidic residues" evidence="1">
    <location>
        <begin position="383"/>
        <end position="401"/>
    </location>
</feature>
<evidence type="ECO:0000313" key="2">
    <source>
        <dbReference type="EMBL" id="RDB25608.1"/>
    </source>
</evidence>
<dbReference type="InterPro" id="IPR032675">
    <property type="entry name" value="LRR_dom_sf"/>
</dbReference>
<name>A0A369JUZ9_HYPMA</name>
<protein>
    <recommendedName>
        <fullName evidence="4">F-box domain-containing protein</fullName>
    </recommendedName>
</protein>
<organism evidence="2 3">
    <name type="scientific">Hypsizygus marmoreus</name>
    <name type="common">White beech mushroom</name>
    <name type="synonym">Agaricus marmoreus</name>
    <dbReference type="NCBI Taxonomy" id="39966"/>
    <lineage>
        <taxon>Eukaryota</taxon>
        <taxon>Fungi</taxon>
        <taxon>Dikarya</taxon>
        <taxon>Basidiomycota</taxon>
        <taxon>Agaricomycotina</taxon>
        <taxon>Agaricomycetes</taxon>
        <taxon>Agaricomycetidae</taxon>
        <taxon>Agaricales</taxon>
        <taxon>Tricholomatineae</taxon>
        <taxon>Lyophyllaceae</taxon>
        <taxon>Hypsizygus</taxon>
    </lineage>
</organism>
<comment type="caution">
    <text evidence="2">The sequence shown here is derived from an EMBL/GenBank/DDBJ whole genome shotgun (WGS) entry which is preliminary data.</text>
</comment>
<evidence type="ECO:0000313" key="3">
    <source>
        <dbReference type="Proteomes" id="UP000076154"/>
    </source>
</evidence>
<sequence>MSVSYPCVPGEIVDAVIDQLYLDVETLGICGLVCSEWLNRSRYHLFSTLHLWPSRMHSFRLLVESSCCTITPFISRVEIEASSRSAQPYDAGTDMPSFCEILSLSRLSCFSRVESLRLQSIDLTAFNFQDQATIAQRLAQFASLRQLELDRIVFHDMREPVKIMALFPRIRHVSVTRIIFTKYMEHTIASASRLRFPSSLTSLKLGRGDEVPVFLSCLASHADVEIPRVRSLTLHKLSIDDMLCFKLAFRALADSLHHLCFTFCPSGVSSRLTSMSPDEIAHCSSLSDLTQLRTICIEESAAEEFDSISNPCIQNTSPFLPSHLHTHLRTPATHPTYISRTGSQRRLAPPGRHSPPTTILRPQDGAHIKLVSSARNSPFILNDSKETERHDSWMRDKRGEGGNEDVGNAKAIVTVFEQEYAAADRECVQL</sequence>
<dbReference type="Gene3D" id="3.80.10.10">
    <property type="entry name" value="Ribonuclease Inhibitor"/>
    <property type="match status" value="1"/>
</dbReference>
<dbReference type="Proteomes" id="UP000076154">
    <property type="component" value="Unassembled WGS sequence"/>
</dbReference>
<dbReference type="InParanoid" id="A0A369JUZ9"/>
<dbReference type="AlphaFoldDB" id="A0A369JUZ9"/>
<evidence type="ECO:0008006" key="4">
    <source>
        <dbReference type="Google" id="ProtNLM"/>
    </source>
</evidence>
<dbReference type="EMBL" id="LUEZ02000040">
    <property type="protein sequence ID" value="RDB25608.1"/>
    <property type="molecule type" value="Genomic_DNA"/>
</dbReference>
<keyword evidence="3" id="KW-1185">Reference proteome</keyword>
<dbReference type="OrthoDB" id="2734547at2759"/>
<gene>
    <name evidence="2" type="ORF">Hypma_006886</name>
</gene>
<feature type="region of interest" description="Disordered" evidence="1">
    <location>
        <begin position="340"/>
        <end position="363"/>
    </location>
</feature>
<feature type="region of interest" description="Disordered" evidence="1">
    <location>
        <begin position="381"/>
        <end position="405"/>
    </location>
</feature>
<dbReference type="SUPFAM" id="SSF52047">
    <property type="entry name" value="RNI-like"/>
    <property type="match status" value="1"/>
</dbReference>
<reference evidence="2" key="1">
    <citation type="submission" date="2018-04" db="EMBL/GenBank/DDBJ databases">
        <title>Whole genome sequencing of Hypsizygus marmoreus.</title>
        <authorList>
            <person name="Choi I.-G."/>
            <person name="Min B."/>
            <person name="Kim J.-G."/>
            <person name="Kim S."/>
            <person name="Oh Y.-L."/>
            <person name="Kong W.-S."/>
            <person name="Park H."/>
            <person name="Jeong J."/>
            <person name="Song E.-S."/>
        </authorList>
    </citation>
    <scope>NUCLEOTIDE SEQUENCE [LARGE SCALE GENOMIC DNA]</scope>
    <source>
        <strain evidence="2">51987-8</strain>
    </source>
</reference>